<evidence type="ECO:0000313" key="5">
    <source>
        <dbReference type="Proteomes" id="UP000280842"/>
    </source>
</evidence>
<feature type="domain" description="Murein transglycosylase-C N-terminal" evidence="3">
    <location>
        <begin position="61"/>
        <end position="136"/>
    </location>
</feature>
<dbReference type="SUPFAM" id="SSF53955">
    <property type="entry name" value="Lysozyme-like"/>
    <property type="match status" value="1"/>
</dbReference>
<dbReference type="CDD" id="cd16893">
    <property type="entry name" value="LT_MltC_MltE"/>
    <property type="match status" value="1"/>
</dbReference>
<sequence>MKILIFLLLLLISIYSYGKEEKFQNYMKEFQEYENKEIRDYKAYYEQIMKEFEEYKKIVNEEFENYKKEISKYWEDTEISTKTKWVEYSNNYKIKKVVDFENGEIRIEIIDKNKPSNEKIKNLLKDLITEDTNRAFKNDKLSQNIEKKLLEKVKHIKTAKVDKKPILMDVIVQKENPEPKDISKAIENLIQKGELYKKPSKFGGEKVYFFKIKLLPKIFLIKIKEYKPTVSKYSKKYRLRESLIFAIIHTESAFNPLAKSPAPAYGLMQIVPQTAGKDATKIIYGKPVLLAPSYLYNSEKNIMVGTTYLYLLYYKYLSDIKNPLSRLYCTIAAYNTGAGNVARAFIGTTNIKKAIHIINKMTPSEVYNTLEKNLPYEETKQYLNKVAIRIKIYE</sequence>
<dbReference type="EMBL" id="REFO01000017">
    <property type="protein sequence ID" value="RMA92507.1"/>
    <property type="molecule type" value="Genomic_DNA"/>
</dbReference>
<keyword evidence="5" id="KW-1185">Reference proteome</keyword>
<evidence type="ECO:0000313" key="4">
    <source>
        <dbReference type="EMBL" id="RMA92507.1"/>
    </source>
</evidence>
<comment type="similarity">
    <text evidence="1">Belongs to the transglycosylase Slt family.</text>
</comment>
<dbReference type="Pfam" id="PF11873">
    <property type="entry name" value="Mltc_N"/>
    <property type="match status" value="1"/>
</dbReference>
<comment type="caution">
    <text evidence="4">The sequence shown here is derived from an EMBL/GenBank/DDBJ whole genome shotgun (WGS) entry which is preliminary data.</text>
</comment>
<dbReference type="InterPro" id="IPR023346">
    <property type="entry name" value="Lysozyme-like_dom_sf"/>
</dbReference>
<dbReference type="GO" id="GO:0008933">
    <property type="term" value="F:peptidoglycan lytic transglycosylase activity"/>
    <property type="evidence" value="ECO:0007669"/>
    <property type="project" value="InterPro"/>
</dbReference>
<dbReference type="GO" id="GO:0016020">
    <property type="term" value="C:membrane"/>
    <property type="evidence" value="ECO:0007669"/>
    <property type="project" value="InterPro"/>
</dbReference>
<feature type="domain" description="Transglycosylase SLT" evidence="2">
    <location>
        <begin position="230"/>
        <end position="350"/>
    </location>
</feature>
<dbReference type="RefSeq" id="WP_121923755.1">
    <property type="nucleotide sequence ID" value="NZ_REFO01000017.1"/>
</dbReference>
<dbReference type="InterPro" id="IPR024570">
    <property type="entry name" value="Murein_transglycosylaseC_N"/>
</dbReference>
<dbReference type="OrthoDB" id="9781970at2"/>
<dbReference type="GO" id="GO:0000270">
    <property type="term" value="P:peptidoglycan metabolic process"/>
    <property type="evidence" value="ECO:0007669"/>
    <property type="project" value="InterPro"/>
</dbReference>
<dbReference type="Pfam" id="PF01464">
    <property type="entry name" value="SLT"/>
    <property type="match status" value="1"/>
</dbReference>
<reference evidence="4 5" key="1">
    <citation type="submission" date="2018-10" db="EMBL/GenBank/DDBJ databases">
        <title>Genomic Encyclopedia of Archaeal and Bacterial Type Strains, Phase II (KMG-II): from individual species to whole genera.</title>
        <authorList>
            <person name="Goeker M."/>
        </authorList>
    </citation>
    <scope>NUCLEOTIDE SEQUENCE [LARGE SCALE GENOMIC DNA]</scope>
    <source>
        <strain evidence="4 5">VM1</strain>
    </source>
</reference>
<dbReference type="Gene3D" id="1.10.530.10">
    <property type="match status" value="1"/>
</dbReference>
<protein>
    <submittedName>
        <fullName evidence="4">Membrane-bound lytic murein transglycosylase C</fullName>
    </submittedName>
</protein>
<evidence type="ECO:0000259" key="2">
    <source>
        <dbReference type="Pfam" id="PF01464"/>
    </source>
</evidence>
<proteinExistence type="inferred from homology"/>
<evidence type="ECO:0000259" key="3">
    <source>
        <dbReference type="Pfam" id="PF11873"/>
    </source>
</evidence>
<dbReference type="InterPro" id="IPR008258">
    <property type="entry name" value="Transglycosylase_SLT_dom_1"/>
</dbReference>
<dbReference type="PROSITE" id="PS00922">
    <property type="entry name" value="TRANSGLYCOSYLASE"/>
    <property type="match status" value="1"/>
</dbReference>
<dbReference type="AlphaFoldDB" id="A0A3M0B632"/>
<gene>
    <name evidence="4" type="ORF">CLV39_1663</name>
</gene>
<accession>A0A3M0B632</accession>
<evidence type="ECO:0000256" key="1">
    <source>
        <dbReference type="ARBA" id="ARBA00007734"/>
    </source>
</evidence>
<dbReference type="Proteomes" id="UP000280842">
    <property type="component" value="Unassembled WGS sequence"/>
</dbReference>
<dbReference type="PANTHER" id="PTHR37423">
    <property type="entry name" value="SOLUBLE LYTIC MUREIN TRANSGLYCOSYLASE-RELATED"/>
    <property type="match status" value="1"/>
</dbReference>
<name>A0A3M0B632_9AQUI</name>
<dbReference type="PANTHER" id="PTHR37423:SF2">
    <property type="entry name" value="MEMBRANE-BOUND LYTIC MUREIN TRANSGLYCOSYLASE C"/>
    <property type="match status" value="1"/>
</dbReference>
<organism evidence="4 5">
    <name type="scientific">Hydrogenothermus marinus</name>
    <dbReference type="NCBI Taxonomy" id="133270"/>
    <lineage>
        <taxon>Bacteria</taxon>
        <taxon>Pseudomonadati</taxon>
        <taxon>Aquificota</taxon>
        <taxon>Aquificia</taxon>
        <taxon>Aquificales</taxon>
        <taxon>Hydrogenothermaceae</taxon>
        <taxon>Hydrogenothermus</taxon>
    </lineage>
</organism>
<dbReference type="InterPro" id="IPR000189">
    <property type="entry name" value="Transglyc_AS"/>
</dbReference>